<dbReference type="PANTHER" id="PTHR30429">
    <property type="entry name" value="D-METHIONINE-BINDING LIPOPROTEIN METQ"/>
    <property type="match status" value="1"/>
</dbReference>
<dbReference type="PIRSF" id="PIRSF002854">
    <property type="entry name" value="MetQ"/>
    <property type="match status" value="1"/>
</dbReference>
<keyword evidence="2 7" id="KW-0732">Signal</keyword>
<comment type="similarity">
    <text evidence="6">Belongs to the nlpA lipoprotein family.</text>
</comment>
<comment type="caution">
    <text evidence="8">The sequence shown here is derived from an EMBL/GenBank/DDBJ whole genome shotgun (WGS) entry which is preliminary data.</text>
</comment>
<evidence type="ECO:0000256" key="1">
    <source>
        <dbReference type="ARBA" id="ARBA00004635"/>
    </source>
</evidence>
<evidence type="ECO:0000256" key="7">
    <source>
        <dbReference type="SAM" id="SignalP"/>
    </source>
</evidence>
<name>A0A948TFV1_9GAMM</name>
<evidence type="ECO:0000313" key="8">
    <source>
        <dbReference type="EMBL" id="MBU3844290.1"/>
    </source>
</evidence>
<keyword evidence="5 6" id="KW-0449">Lipoprotein</keyword>
<dbReference type="Gene3D" id="3.40.190.10">
    <property type="entry name" value="Periplasmic binding protein-like II"/>
    <property type="match status" value="2"/>
</dbReference>
<comment type="subcellular location">
    <subcellularLocation>
        <location evidence="1">Membrane</location>
        <topology evidence="1">Lipid-anchor</topology>
    </subcellularLocation>
</comment>
<dbReference type="InterPro" id="IPR004872">
    <property type="entry name" value="Lipoprotein_NlpA"/>
</dbReference>
<dbReference type="Proteomes" id="UP000733611">
    <property type="component" value="Unassembled WGS sequence"/>
</dbReference>
<feature type="signal peptide" evidence="7">
    <location>
        <begin position="1"/>
        <end position="23"/>
    </location>
</feature>
<evidence type="ECO:0000256" key="4">
    <source>
        <dbReference type="ARBA" id="ARBA00023139"/>
    </source>
</evidence>
<evidence type="ECO:0000313" key="9">
    <source>
        <dbReference type="Proteomes" id="UP000733611"/>
    </source>
</evidence>
<evidence type="ECO:0000256" key="2">
    <source>
        <dbReference type="ARBA" id="ARBA00022729"/>
    </source>
</evidence>
<accession>A0A948TFV1</accession>
<evidence type="ECO:0000256" key="3">
    <source>
        <dbReference type="ARBA" id="ARBA00023136"/>
    </source>
</evidence>
<dbReference type="AlphaFoldDB" id="A0A948TFV1"/>
<evidence type="ECO:0000256" key="6">
    <source>
        <dbReference type="PIRNR" id="PIRNR002854"/>
    </source>
</evidence>
<organism evidence="8 9">
    <name type="scientific">Candidatus Anaerobiospirillum pullicola</name>
    <dbReference type="NCBI Taxonomy" id="2838451"/>
    <lineage>
        <taxon>Bacteria</taxon>
        <taxon>Pseudomonadati</taxon>
        <taxon>Pseudomonadota</taxon>
        <taxon>Gammaproteobacteria</taxon>
        <taxon>Aeromonadales</taxon>
        <taxon>Succinivibrionaceae</taxon>
        <taxon>Anaerobiospirillum</taxon>
    </lineage>
</organism>
<dbReference type="CDD" id="cd13597">
    <property type="entry name" value="PBP2_lipoprotein_Tp32"/>
    <property type="match status" value="1"/>
</dbReference>
<dbReference type="NCBIfam" id="TIGR00363">
    <property type="entry name" value="MetQ/NlpA family lipoprotein"/>
    <property type="match status" value="1"/>
</dbReference>
<feature type="chain" id="PRO_5036876164" description="Lipoprotein" evidence="7">
    <location>
        <begin position="24"/>
        <end position="267"/>
    </location>
</feature>
<evidence type="ECO:0000256" key="5">
    <source>
        <dbReference type="ARBA" id="ARBA00023288"/>
    </source>
</evidence>
<proteinExistence type="inferred from homology"/>
<dbReference type="Pfam" id="PF03180">
    <property type="entry name" value="Lipoprotein_9"/>
    <property type="match status" value="1"/>
</dbReference>
<gene>
    <name evidence="8" type="ORF">H9847_05405</name>
</gene>
<protein>
    <recommendedName>
        <fullName evidence="6">Lipoprotein</fullName>
    </recommendedName>
</protein>
<keyword evidence="4" id="KW-0564">Palmitate</keyword>
<dbReference type="EMBL" id="JAHLFE010000107">
    <property type="protein sequence ID" value="MBU3844290.1"/>
    <property type="molecule type" value="Genomic_DNA"/>
</dbReference>
<keyword evidence="3" id="KW-0472">Membrane</keyword>
<reference evidence="8" key="2">
    <citation type="submission" date="2021-04" db="EMBL/GenBank/DDBJ databases">
        <authorList>
            <person name="Gilroy R."/>
        </authorList>
    </citation>
    <scope>NUCLEOTIDE SEQUENCE</scope>
    <source>
        <strain evidence="8">378</strain>
    </source>
</reference>
<dbReference type="GO" id="GO:0016020">
    <property type="term" value="C:membrane"/>
    <property type="evidence" value="ECO:0007669"/>
    <property type="project" value="UniProtKB-SubCell"/>
</dbReference>
<reference evidence="8" key="1">
    <citation type="journal article" date="2021" name="PeerJ">
        <title>Extensive microbial diversity within the chicken gut microbiome revealed by metagenomics and culture.</title>
        <authorList>
            <person name="Gilroy R."/>
            <person name="Ravi A."/>
            <person name="Getino M."/>
            <person name="Pursley I."/>
            <person name="Horton D.L."/>
            <person name="Alikhan N.F."/>
            <person name="Baker D."/>
            <person name="Gharbi K."/>
            <person name="Hall N."/>
            <person name="Watson M."/>
            <person name="Adriaenssens E.M."/>
            <person name="Foster-Nyarko E."/>
            <person name="Jarju S."/>
            <person name="Secka A."/>
            <person name="Antonio M."/>
            <person name="Oren A."/>
            <person name="Chaudhuri R.R."/>
            <person name="La Ragione R."/>
            <person name="Hildebrand F."/>
            <person name="Pallen M.J."/>
        </authorList>
    </citation>
    <scope>NUCLEOTIDE SEQUENCE</scope>
    <source>
        <strain evidence="8">378</strain>
    </source>
</reference>
<sequence>MKKLSVLALTVAAAFASATFASAANAGTLKIGATPVPHAEILEHVKPALAQQGVELEVVEFNDYVQPNLATDDGELEGNFFQHRPYLDVFVKDHGVDLVPVCSVHIEPMAVYSNKIKDLKELKDGALVGIPNDPTNGGRALLLLVNAGLIKVANPDDVTTTLLDITENPKNLEFRELEAAQLPRALDDLDVAVINTNFAMPAGLNPLNDALFIEGADSPYVNILVANSKSAQSEDMKKLSEALTSEDTAEFIRENYKGAIVPVGGAK</sequence>
<dbReference type="SUPFAM" id="SSF53850">
    <property type="entry name" value="Periplasmic binding protein-like II"/>
    <property type="match status" value="1"/>
</dbReference>
<dbReference type="PANTHER" id="PTHR30429:SF0">
    <property type="entry name" value="METHIONINE-BINDING LIPOPROTEIN METQ"/>
    <property type="match status" value="1"/>
</dbReference>